<dbReference type="InterPro" id="IPR035906">
    <property type="entry name" value="MetI-like_sf"/>
</dbReference>
<comment type="caution">
    <text evidence="9">The sequence shown here is derived from an EMBL/GenBank/DDBJ whole genome shotgun (WGS) entry which is preliminary data.</text>
</comment>
<keyword evidence="2 7" id="KW-0813">Transport</keyword>
<comment type="similarity">
    <text evidence="7">Belongs to the binding-protein-dependent transport system permease family.</text>
</comment>
<dbReference type="EMBL" id="JAVIIV010000015">
    <property type="protein sequence ID" value="MDX8487738.1"/>
    <property type="molecule type" value="Genomic_DNA"/>
</dbReference>
<dbReference type="Gene3D" id="1.10.3720.10">
    <property type="entry name" value="MetI-like"/>
    <property type="match status" value="1"/>
</dbReference>
<dbReference type="Pfam" id="PF00528">
    <property type="entry name" value="BPD_transp_1"/>
    <property type="match status" value="1"/>
</dbReference>
<dbReference type="SUPFAM" id="SSF161098">
    <property type="entry name" value="MetI-like"/>
    <property type="match status" value="1"/>
</dbReference>
<proteinExistence type="inferred from homology"/>
<evidence type="ECO:0000256" key="6">
    <source>
        <dbReference type="ARBA" id="ARBA00023136"/>
    </source>
</evidence>
<name>A0ABU4YL87_9HYPH</name>
<evidence type="ECO:0000256" key="5">
    <source>
        <dbReference type="ARBA" id="ARBA00022989"/>
    </source>
</evidence>
<evidence type="ECO:0000259" key="8">
    <source>
        <dbReference type="PROSITE" id="PS50928"/>
    </source>
</evidence>
<evidence type="ECO:0000256" key="7">
    <source>
        <dbReference type="RuleBase" id="RU363032"/>
    </source>
</evidence>
<sequence length="318" mass="35496">MAAVRTSSEVAFNRIAIAAVLIATLIFLAPIYWIASTAFKPKELAVSVPPTVLFEPEVTPFVRLFTKRVQMQKAVDPQVYDAAPWWEKRIYDGGERVLKVGKDVQLSQYPDRFMNSLIVAVISTVLAVGMGTFTAYGFSRFKVKGEADLLFFILSTRMLPPVVVAIPMFLMYRMVGLNDSHIGLIILYVAFNLSFSVWLMKGFMDEIPKEYEEAALVDGYTRMQAFFKIVLPEAATGIAATAVFCFITAWNEYAFALIMTNRRAQTAPPFIPSQIGSGLPDWTTIAAGTFLFLLPVAIFTFLLRNHLLRGVTFGAIRK</sequence>
<dbReference type="CDD" id="cd06261">
    <property type="entry name" value="TM_PBP2"/>
    <property type="match status" value="1"/>
</dbReference>
<gene>
    <name evidence="9" type="ORF">RFM52_21405</name>
</gene>
<keyword evidence="4 7" id="KW-0812">Transmembrane</keyword>
<dbReference type="RefSeq" id="WP_320296970.1">
    <property type="nucleotide sequence ID" value="NZ_JAVIIU010000008.1"/>
</dbReference>
<protein>
    <submittedName>
        <fullName evidence="9">Carbohydrate ABC transporter permease</fullName>
    </submittedName>
</protein>
<evidence type="ECO:0000313" key="10">
    <source>
        <dbReference type="Proteomes" id="UP001280156"/>
    </source>
</evidence>
<keyword evidence="6 7" id="KW-0472">Membrane</keyword>
<keyword evidence="5 7" id="KW-1133">Transmembrane helix</keyword>
<dbReference type="PANTHER" id="PTHR32243">
    <property type="entry name" value="MALTOSE TRANSPORT SYSTEM PERMEASE-RELATED"/>
    <property type="match status" value="1"/>
</dbReference>
<keyword evidence="3" id="KW-1003">Cell membrane</keyword>
<evidence type="ECO:0000256" key="2">
    <source>
        <dbReference type="ARBA" id="ARBA00022448"/>
    </source>
</evidence>
<dbReference type="Proteomes" id="UP001280156">
    <property type="component" value="Unassembled WGS sequence"/>
</dbReference>
<accession>A0ABU4YL87</accession>
<feature type="transmembrane region" description="Helical" evidence="7">
    <location>
        <begin position="282"/>
        <end position="303"/>
    </location>
</feature>
<feature type="transmembrane region" description="Helical" evidence="7">
    <location>
        <begin position="182"/>
        <end position="200"/>
    </location>
</feature>
<feature type="transmembrane region" description="Helical" evidence="7">
    <location>
        <begin position="12"/>
        <end position="35"/>
    </location>
</feature>
<evidence type="ECO:0000313" key="9">
    <source>
        <dbReference type="EMBL" id="MDX8487738.1"/>
    </source>
</evidence>
<dbReference type="PANTHER" id="PTHR32243:SF52">
    <property type="entry name" value="ABC TRANSPORTER PERMEASE PROTEIN"/>
    <property type="match status" value="1"/>
</dbReference>
<comment type="subcellular location">
    <subcellularLocation>
        <location evidence="1 7">Cell membrane</location>
        <topology evidence="1 7">Multi-pass membrane protein</topology>
    </subcellularLocation>
</comment>
<keyword evidence="10" id="KW-1185">Reference proteome</keyword>
<feature type="transmembrane region" description="Helical" evidence="7">
    <location>
        <begin position="117"/>
        <end position="138"/>
    </location>
</feature>
<reference evidence="9 10" key="1">
    <citation type="submission" date="2023-08" db="EMBL/GenBank/DDBJ databases">
        <title>Implementing the SeqCode for naming new Mesorhizobium species isolated from Vachellia karroo root nodules.</title>
        <authorList>
            <person name="Van Lill M."/>
        </authorList>
    </citation>
    <scope>NUCLEOTIDE SEQUENCE [LARGE SCALE GENOMIC DNA]</scope>
    <source>
        <strain evidence="9 10">VK2B</strain>
    </source>
</reference>
<feature type="transmembrane region" description="Helical" evidence="7">
    <location>
        <begin position="229"/>
        <end position="250"/>
    </location>
</feature>
<dbReference type="PROSITE" id="PS50928">
    <property type="entry name" value="ABC_TM1"/>
    <property type="match status" value="1"/>
</dbReference>
<feature type="domain" description="ABC transmembrane type-1" evidence="8">
    <location>
        <begin position="113"/>
        <end position="303"/>
    </location>
</feature>
<feature type="transmembrane region" description="Helical" evidence="7">
    <location>
        <begin position="150"/>
        <end position="170"/>
    </location>
</feature>
<evidence type="ECO:0000256" key="4">
    <source>
        <dbReference type="ARBA" id="ARBA00022692"/>
    </source>
</evidence>
<evidence type="ECO:0000256" key="1">
    <source>
        <dbReference type="ARBA" id="ARBA00004651"/>
    </source>
</evidence>
<dbReference type="InterPro" id="IPR000515">
    <property type="entry name" value="MetI-like"/>
</dbReference>
<evidence type="ECO:0000256" key="3">
    <source>
        <dbReference type="ARBA" id="ARBA00022475"/>
    </source>
</evidence>
<organism evidence="9 10">
    <name type="scientific">Mesorhizobium humile</name>
    <dbReference type="NCBI Taxonomy" id="3072313"/>
    <lineage>
        <taxon>Bacteria</taxon>
        <taxon>Pseudomonadati</taxon>
        <taxon>Pseudomonadota</taxon>
        <taxon>Alphaproteobacteria</taxon>
        <taxon>Hyphomicrobiales</taxon>
        <taxon>Phyllobacteriaceae</taxon>
        <taxon>Mesorhizobium</taxon>
    </lineage>
</organism>
<dbReference type="InterPro" id="IPR050901">
    <property type="entry name" value="BP-dep_ABC_trans_perm"/>
</dbReference>